<dbReference type="Proteomes" id="UP000241462">
    <property type="component" value="Unassembled WGS sequence"/>
</dbReference>
<feature type="region of interest" description="Disordered" evidence="2">
    <location>
        <begin position="365"/>
        <end position="393"/>
    </location>
</feature>
<evidence type="ECO:0000313" key="5">
    <source>
        <dbReference type="Proteomes" id="UP000241462"/>
    </source>
</evidence>
<dbReference type="Gene3D" id="3.40.50.261">
    <property type="entry name" value="Succinyl-CoA synthetase domains"/>
    <property type="match status" value="2"/>
</dbReference>
<dbReference type="OrthoDB" id="1664372at2759"/>
<dbReference type="InterPro" id="IPR017440">
    <property type="entry name" value="Cit_synth/succinyl-CoA_lig_AS"/>
</dbReference>
<accession>A0A2T3ACJ3</accession>
<dbReference type="Gene3D" id="3.40.50.720">
    <property type="entry name" value="NAD(P)-binding Rossmann-like Domain"/>
    <property type="match status" value="1"/>
</dbReference>
<dbReference type="GO" id="GO:0004776">
    <property type="term" value="F:succinate-CoA ligase (GDP-forming) activity"/>
    <property type="evidence" value="ECO:0007669"/>
    <property type="project" value="TreeGrafter"/>
</dbReference>
<dbReference type="EMBL" id="KZ678413">
    <property type="protein sequence ID" value="PSR91962.1"/>
    <property type="molecule type" value="Genomic_DNA"/>
</dbReference>
<dbReference type="InterPro" id="IPR036291">
    <property type="entry name" value="NAD(P)-bd_dom_sf"/>
</dbReference>
<evidence type="ECO:0000256" key="2">
    <source>
        <dbReference type="SAM" id="MobiDB-lite"/>
    </source>
</evidence>
<dbReference type="InterPro" id="IPR005811">
    <property type="entry name" value="SUCC_ACL_C"/>
</dbReference>
<evidence type="ECO:0000256" key="1">
    <source>
        <dbReference type="ARBA" id="ARBA00022741"/>
    </source>
</evidence>
<dbReference type="Pfam" id="PF02629">
    <property type="entry name" value="CoA_binding"/>
    <property type="match status" value="1"/>
</dbReference>
<evidence type="ECO:0000259" key="3">
    <source>
        <dbReference type="SMART" id="SM00881"/>
    </source>
</evidence>
<feature type="compositionally biased region" description="Polar residues" evidence="2">
    <location>
        <begin position="1"/>
        <end position="11"/>
    </location>
</feature>
<organism evidence="4 5">
    <name type="scientific">Coniella lustricola</name>
    <dbReference type="NCBI Taxonomy" id="2025994"/>
    <lineage>
        <taxon>Eukaryota</taxon>
        <taxon>Fungi</taxon>
        <taxon>Dikarya</taxon>
        <taxon>Ascomycota</taxon>
        <taxon>Pezizomycotina</taxon>
        <taxon>Sordariomycetes</taxon>
        <taxon>Sordariomycetidae</taxon>
        <taxon>Diaporthales</taxon>
        <taxon>Schizoparmaceae</taxon>
        <taxon>Coniella</taxon>
    </lineage>
</organism>
<dbReference type="GO" id="GO:0009361">
    <property type="term" value="C:succinate-CoA ligase complex (ADP-forming)"/>
    <property type="evidence" value="ECO:0007669"/>
    <property type="project" value="TreeGrafter"/>
</dbReference>
<name>A0A2T3ACJ3_9PEZI</name>
<dbReference type="GO" id="GO:0004775">
    <property type="term" value="F:succinate-CoA ligase (ADP-forming) activity"/>
    <property type="evidence" value="ECO:0007669"/>
    <property type="project" value="TreeGrafter"/>
</dbReference>
<feature type="domain" description="CoA-binding" evidence="3">
    <location>
        <begin position="61"/>
        <end position="156"/>
    </location>
</feature>
<feature type="compositionally biased region" description="Polar residues" evidence="2">
    <location>
        <begin position="375"/>
        <end position="386"/>
    </location>
</feature>
<reference evidence="4 5" key="1">
    <citation type="journal article" date="2018" name="Mycol. Prog.">
        <title>Coniella lustricola, a new species from submerged detritus.</title>
        <authorList>
            <person name="Raudabaugh D.B."/>
            <person name="Iturriaga T."/>
            <person name="Carver A."/>
            <person name="Mondo S."/>
            <person name="Pangilinan J."/>
            <person name="Lipzen A."/>
            <person name="He G."/>
            <person name="Amirebrahimi M."/>
            <person name="Grigoriev I.V."/>
            <person name="Miller A.N."/>
        </authorList>
    </citation>
    <scope>NUCLEOTIDE SEQUENCE [LARGE SCALE GENOMIC DNA]</scope>
    <source>
        <strain evidence="4 5">B22-T-1</strain>
    </source>
</reference>
<dbReference type="Pfam" id="PF00549">
    <property type="entry name" value="Ligase_CoA"/>
    <property type="match status" value="2"/>
</dbReference>
<dbReference type="SUPFAM" id="SSF52210">
    <property type="entry name" value="Succinyl-CoA synthetase domains"/>
    <property type="match status" value="2"/>
</dbReference>
<evidence type="ECO:0000313" key="4">
    <source>
        <dbReference type="EMBL" id="PSR91962.1"/>
    </source>
</evidence>
<dbReference type="AlphaFoldDB" id="A0A2T3ACJ3"/>
<sequence>MSSALLRSPQRTLLGWTGPSHPLRMTTTSSLSRRNSSSSSSSHLTTTTTSNNYASTIHNLLLAASTRVIFQGFTGRQATANARESLAWGTNLVGGVTPNRHGTHLSLPLLPTVRAAKAELDPHATGIYVPAHLAPAAIEEALEAEIPLIVAVAEHIPVHAMLRIHAMLGTQRVCRLVGPNSPGIISWVGGGEEEKGSGKWCRIGFHPLPVFSGGCVGIAAKSGTLSYEAVASTTRVGLGQSLVVGVGGDVAPGTDLVEALEVLMGDEKTKGIAIIGEVGGEGEIRVADWLRTYYETTKNQRQKPIVALVAGAEAPLGLTMGHAGAFWVPGEPTVQDKIRALEAVGVRIVSHPAKIGAALKELLGGESGGDGVGSRPTSASTTTTVAMNGRHQQTREMATYTRPTITSSRRPSPSQSRPLHLDLTKSVQVLSSNPNVSCQLKLAGLPVKGLSNLSAATGTSAEQEGTSTRTKTSTNAICYLAIRIDRATRSPCLLAARLNSQSHDGGYHEARDYSLYQDLSQFRSFPVPLPASYTTPKNYTATTTHNRNEGVEVEDANSTTVSDLTLTEVMKHLGLHSQSKDHLKQALNDIVAVFYDYQAKFVNMEVALDPDTNQLTAVQDLQIEVDDAAAAAAAAAASTTNPTPISQMHQLLTSSPDYKYQQQDQKPSTSHGIVYHTLPSPLSSPLTPANIGTLVNGAGLAMNTVDSLRLAGGHASNFLDTGGKATAETISESFRLILRDDRVKVIFVNIFGGLTLGDMIARGIVLAFRELGGAEAGEGGKGIKVPVVVRIRGTNEKEGREVIQGSGLPLFAFDDFDEAAQKAVRLAREGEEGMKKEKPGDNGAEVEREFVVHQETDDLGPDEGARVPNDIPVPRPKS</sequence>
<dbReference type="InParanoid" id="A0A2T3ACJ3"/>
<dbReference type="GO" id="GO:0006099">
    <property type="term" value="P:tricarboxylic acid cycle"/>
    <property type="evidence" value="ECO:0007669"/>
    <property type="project" value="TreeGrafter"/>
</dbReference>
<dbReference type="InterPro" id="IPR016102">
    <property type="entry name" value="Succinyl-CoA_synth-like"/>
</dbReference>
<protein>
    <submittedName>
        <fullName evidence="4">Succinyl-CoA synthetase-like protein</fullName>
    </submittedName>
</protein>
<keyword evidence="5" id="KW-1185">Reference proteome</keyword>
<feature type="region of interest" description="Disordered" evidence="2">
    <location>
        <begin position="827"/>
        <end position="878"/>
    </location>
</feature>
<dbReference type="PANTHER" id="PTHR11117">
    <property type="entry name" value="SUCCINYL-COA LIGASE SUBUNIT ALPHA"/>
    <property type="match status" value="1"/>
</dbReference>
<feature type="compositionally biased region" description="Low complexity" evidence="2">
    <location>
        <begin position="23"/>
        <end position="49"/>
    </location>
</feature>
<dbReference type="InterPro" id="IPR003781">
    <property type="entry name" value="CoA-bd"/>
</dbReference>
<gene>
    <name evidence="4" type="ORF">BD289DRAFT_430012</name>
</gene>
<dbReference type="GO" id="GO:0005739">
    <property type="term" value="C:mitochondrion"/>
    <property type="evidence" value="ECO:0007669"/>
    <property type="project" value="TreeGrafter"/>
</dbReference>
<dbReference type="SMART" id="SM00881">
    <property type="entry name" value="CoA_binding"/>
    <property type="match status" value="1"/>
</dbReference>
<dbReference type="PROSITE" id="PS00399">
    <property type="entry name" value="SUCCINYL_COA_LIG_2"/>
    <property type="match status" value="1"/>
</dbReference>
<dbReference type="Gene3D" id="3.30.470.20">
    <property type="entry name" value="ATP-grasp fold, B domain"/>
    <property type="match status" value="1"/>
</dbReference>
<proteinExistence type="predicted"/>
<dbReference type="PANTHER" id="PTHR11117:SF6">
    <property type="entry name" value="SYNTHETASE SUBUNIT ALPHA, PUTATIVE (AFU_ORTHOLOGUE AFUA_1G10830)-RELATED"/>
    <property type="match status" value="1"/>
</dbReference>
<dbReference type="STRING" id="2025994.A0A2T3ACJ3"/>
<dbReference type="GO" id="GO:0000166">
    <property type="term" value="F:nucleotide binding"/>
    <property type="evidence" value="ECO:0007669"/>
    <property type="project" value="UniProtKB-KW"/>
</dbReference>
<feature type="compositionally biased region" description="Basic and acidic residues" evidence="2">
    <location>
        <begin position="827"/>
        <end position="856"/>
    </location>
</feature>
<keyword evidence="1" id="KW-0547">Nucleotide-binding</keyword>
<dbReference type="PRINTS" id="PR01798">
    <property type="entry name" value="SCOASYNTHASE"/>
</dbReference>
<feature type="region of interest" description="Disordered" evidence="2">
    <location>
        <begin position="1"/>
        <end position="49"/>
    </location>
</feature>
<dbReference type="SUPFAM" id="SSF51735">
    <property type="entry name" value="NAD(P)-binding Rossmann-fold domains"/>
    <property type="match status" value="1"/>
</dbReference>